<comment type="caution">
    <text evidence="10">The sequence shown here is derived from an EMBL/GenBank/DDBJ whole genome shotgun (WGS) entry which is preliminary data.</text>
</comment>
<feature type="transmembrane region" description="Helical" evidence="9">
    <location>
        <begin position="205"/>
        <end position="224"/>
    </location>
</feature>
<evidence type="ECO:0000256" key="8">
    <source>
        <dbReference type="ARBA" id="ARBA00023136"/>
    </source>
</evidence>
<comment type="function">
    <text evidence="9">Plasma membrane transporter mediating the uptake by cells of the water soluble vitamin B2/riboflavin that plays a key role in biochemical oxidation-reduction reactions of the carbohydrate, lipid, and amino acid metabolism.</text>
</comment>
<dbReference type="InterPro" id="IPR009357">
    <property type="entry name" value="Riboflavin_transptr"/>
</dbReference>
<dbReference type="PANTHER" id="PTHR12929">
    <property type="entry name" value="SOLUTE CARRIER FAMILY 52"/>
    <property type="match status" value="1"/>
</dbReference>
<evidence type="ECO:0000256" key="3">
    <source>
        <dbReference type="ARBA" id="ARBA00006366"/>
    </source>
</evidence>
<dbReference type="Pfam" id="PF06237">
    <property type="entry name" value="SLC52_ribofla_tr"/>
    <property type="match status" value="1"/>
</dbReference>
<evidence type="ECO:0000256" key="5">
    <source>
        <dbReference type="ARBA" id="ARBA00022475"/>
    </source>
</evidence>
<name>A0ABP0FC35_CLALP</name>
<feature type="transmembrane region" description="Helical" evidence="9">
    <location>
        <begin position="341"/>
        <end position="363"/>
    </location>
</feature>
<evidence type="ECO:0000256" key="2">
    <source>
        <dbReference type="ARBA" id="ARBA00004651"/>
    </source>
</evidence>
<keyword evidence="4 9" id="KW-0813">Transport</keyword>
<gene>
    <name evidence="10" type="ORF">CVLEPA_LOCUS5529</name>
</gene>
<sequence length="477" mass="51633">MSKCENFFSSAAIVHFLVLMFGAGAWIAVNGVWVELPVIVYSTPEGWTLPSYLTVILQIGNIGPVLVTVMQTFYPKYFHQNAMIYSIVGIGTLSCLLLSFFWDTTAFIAGQSRSVALFALWFCLSFVDCTSSVTFLPFMTTFQALFLSTYFIGEGLSGLLPSIFALAQGVQNVQCVNTSHTNATTNVTTYSIVAEYENARFSADIFFVLLCIMMLGCGMAFVLLNHLGVAQKFYAPPQPKYIKVKTTNNPDEEGTGFYNSVEMSSSGSTTPANLDSRISVIGKPETDQSASATVLLSAKSNQLTRGNYAYLLVIIFFVNCISNGALPAVSSYSSLPYGSLAYHLSACLGNMANPVACFIAVFLPMQSFVGNGVFTLISAALGSYLMLLAVQSPCPILINETTGTVLMILAQILFVGSVSYIKISIAQIFRSRGHKKSLIWYGAVVQAGSLIGALIMFPMVNVYSLFISSVPCDKSCF</sequence>
<dbReference type="Proteomes" id="UP001642483">
    <property type="component" value="Unassembled WGS sequence"/>
</dbReference>
<keyword evidence="11" id="KW-1185">Reference proteome</keyword>
<comment type="catalytic activity">
    <reaction evidence="1 9">
        <text>riboflavin(in) = riboflavin(out)</text>
        <dbReference type="Rhea" id="RHEA:35015"/>
        <dbReference type="ChEBI" id="CHEBI:57986"/>
    </reaction>
</comment>
<evidence type="ECO:0000256" key="4">
    <source>
        <dbReference type="ARBA" id="ARBA00022448"/>
    </source>
</evidence>
<feature type="transmembrane region" description="Helical" evidence="9">
    <location>
        <begin position="49"/>
        <end position="70"/>
    </location>
</feature>
<keyword evidence="6 9" id="KW-0812">Transmembrane</keyword>
<feature type="transmembrane region" description="Helical" evidence="9">
    <location>
        <begin position="438"/>
        <end position="460"/>
    </location>
</feature>
<feature type="transmembrane region" description="Helical" evidence="9">
    <location>
        <begin position="7"/>
        <end position="29"/>
    </location>
</feature>
<dbReference type="EMBL" id="CAWYQH010000024">
    <property type="protein sequence ID" value="CAK8676020.1"/>
    <property type="molecule type" value="Genomic_DNA"/>
</dbReference>
<evidence type="ECO:0000313" key="11">
    <source>
        <dbReference type="Proteomes" id="UP001642483"/>
    </source>
</evidence>
<comment type="similarity">
    <text evidence="3 9">Belongs to the riboflavin transporter family.</text>
</comment>
<feature type="transmembrane region" description="Helical" evidence="9">
    <location>
        <begin position="375"/>
        <end position="398"/>
    </location>
</feature>
<evidence type="ECO:0000313" key="10">
    <source>
        <dbReference type="EMBL" id="CAK8676020.1"/>
    </source>
</evidence>
<feature type="transmembrane region" description="Helical" evidence="9">
    <location>
        <begin position="308"/>
        <end position="329"/>
    </location>
</feature>
<keyword evidence="8 9" id="KW-0472">Membrane</keyword>
<comment type="subcellular location">
    <subcellularLocation>
        <location evidence="2 9">Cell membrane</location>
        <topology evidence="2 9">Multi-pass membrane protein</topology>
    </subcellularLocation>
</comment>
<accession>A0ABP0FC35</accession>
<evidence type="ECO:0000256" key="9">
    <source>
        <dbReference type="RuleBase" id="RU368035"/>
    </source>
</evidence>
<feature type="transmembrane region" description="Helical" evidence="9">
    <location>
        <begin position="108"/>
        <end position="127"/>
    </location>
</feature>
<evidence type="ECO:0000256" key="6">
    <source>
        <dbReference type="ARBA" id="ARBA00022692"/>
    </source>
</evidence>
<evidence type="ECO:0000256" key="1">
    <source>
        <dbReference type="ARBA" id="ARBA00000215"/>
    </source>
</evidence>
<feature type="transmembrane region" description="Helical" evidence="9">
    <location>
        <begin position="404"/>
        <end position="426"/>
    </location>
</feature>
<protein>
    <recommendedName>
        <fullName evidence="9">Riboflavin transporter</fullName>
    </recommendedName>
</protein>
<feature type="transmembrane region" description="Helical" evidence="9">
    <location>
        <begin position="82"/>
        <end position="102"/>
    </location>
</feature>
<dbReference type="PANTHER" id="PTHR12929:SF10">
    <property type="entry name" value="RIBOFLAVIN TRANSPORTER"/>
    <property type="match status" value="1"/>
</dbReference>
<proteinExistence type="inferred from homology"/>
<reference evidence="10 11" key="1">
    <citation type="submission" date="2024-02" db="EMBL/GenBank/DDBJ databases">
        <authorList>
            <person name="Daric V."/>
            <person name="Darras S."/>
        </authorList>
    </citation>
    <scope>NUCLEOTIDE SEQUENCE [LARGE SCALE GENOMIC DNA]</scope>
</reference>
<organism evidence="10 11">
    <name type="scientific">Clavelina lepadiformis</name>
    <name type="common">Light-bulb sea squirt</name>
    <name type="synonym">Ascidia lepadiformis</name>
    <dbReference type="NCBI Taxonomy" id="159417"/>
    <lineage>
        <taxon>Eukaryota</taxon>
        <taxon>Metazoa</taxon>
        <taxon>Chordata</taxon>
        <taxon>Tunicata</taxon>
        <taxon>Ascidiacea</taxon>
        <taxon>Aplousobranchia</taxon>
        <taxon>Clavelinidae</taxon>
        <taxon>Clavelina</taxon>
    </lineage>
</organism>
<keyword evidence="5 9" id="KW-1003">Cell membrane</keyword>
<evidence type="ECO:0000256" key="7">
    <source>
        <dbReference type="ARBA" id="ARBA00022989"/>
    </source>
</evidence>
<keyword evidence="7 9" id="KW-1133">Transmembrane helix</keyword>